<dbReference type="EMBL" id="CAUYUJ010007544">
    <property type="protein sequence ID" value="CAK0821114.1"/>
    <property type="molecule type" value="Genomic_DNA"/>
</dbReference>
<dbReference type="InterPro" id="IPR021838">
    <property type="entry name" value="DUF3431"/>
</dbReference>
<evidence type="ECO:0008006" key="4">
    <source>
        <dbReference type="Google" id="ProtNLM"/>
    </source>
</evidence>
<keyword evidence="3" id="KW-1185">Reference proteome</keyword>
<dbReference type="Proteomes" id="UP001189429">
    <property type="component" value="Unassembled WGS sequence"/>
</dbReference>
<evidence type="ECO:0000256" key="1">
    <source>
        <dbReference type="SAM" id="SignalP"/>
    </source>
</evidence>
<name>A0ABN9RQH5_9DINO</name>
<protein>
    <recommendedName>
        <fullName evidence="4">Protein xylosyltransferase</fullName>
    </recommendedName>
</protein>
<sequence length="395" mass="45667">MARRFMALTLPMFFFHGRIHISEALLLPSPPTSVEPHLHDKLRQAGFRRQDTAEEPDPHQRRVDERFRQSVRWTTVDVKEGIFSDSVVYRLGNGRLEARPPITLPRAELRVVVSMNMPRVEHYTLLEELSSMSPQVHVVIHCAAWDNTFATTYRDAGWTVVIESPQSSYSQYFRGTENVKYLTHIALFWNQLAPLNAFIVDDAQDGAPPNNEPHMMHPEYRSLSRTLHNMMTASSRPNFMYVLDRRRWWENLSMHPSPPQQVQLDIRCAYDEMSNPRREDDTWEYWLKNTLLRERRGHIPRVISPQSCASFVVSAARLREVMPSGDAFGRILERSQQTSCRDAGARFEVTWPWLFSTCDADRFFTSACAVDRGSCEMLGGPVEFPANASEYIKCD</sequence>
<dbReference type="Pfam" id="PF11913">
    <property type="entry name" value="DUF3431"/>
    <property type="match status" value="1"/>
</dbReference>
<reference evidence="2" key="1">
    <citation type="submission" date="2023-10" db="EMBL/GenBank/DDBJ databases">
        <authorList>
            <person name="Chen Y."/>
            <person name="Shah S."/>
            <person name="Dougan E. K."/>
            <person name="Thang M."/>
            <person name="Chan C."/>
        </authorList>
    </citation>
    <scope>NUCLEOTIDE SEQUENCE [LARGE SCALE GENOMIC DNA]</scope>
</reference>
<feature type="signal peptide" evidence="1">
    <location>
        <begin position="1"/>
        <end position="24"/>
    </location>
</feature>
<feature type="chain" id="PRO_5045747652" description="Protein xylosyltransferase" evidence="1">
    <location>
        <begin position="25"/>
        <end position="395"/>
    </location>
</feature>
<evidence type="ECO:0000313" key="3">
    <source>
        <dbReference type="Proteomes" id="UP001189429"/>
    </source>
</evidence>
<keyword evidence="1" id="KW-0732">Signal</keyword>
<comment type="caution">
    <text evidence="2">The sequence shown here is derived from an EMBL/GenBank/DDBJ whole genome shotgun (WGS) entry which is preliminary data.</text>
</comment>
<organism evidence="2 3">
    <name type="scientific">Prorocentrum cordatum</name>
    <dbReference type="NCBI Taxonomy" id="2364126"/>
    <lineage>
        <taxon>Eukaryota</taxon>
        <taxon>Sar</taxon>
        <taxon>Alveolata</taxon>
        <taxon>Dinophyceae</taxon>
        <taxon>Prorocentrales</taxon>
        <taxon>Prorocentraceae</taxon>
        <taxon>Prorocentrum</taxon>
    </lineage>
</organism>
<evidence type="ECO:0000313" key="2">
    <source>
        <dbReference type="EMBL" id="CAK0821114.1"/>
    </source>
</evidence>
<gene>
    <name evidence="2" type="ORF">PCOR1329_LOCUS22525</name>
</gene>
<accession>A0ABN9RQH5</accession>
<proteinExistence type="predicted"/>